<name>A0A6L9S9X8_9ACTN</name>
<comment type="subcellular location">
    <subcellularLocation>
        <location evidence="5">Cell membrane</location>
        <topology evidence="5">Multi-pass membrane protein</topology>
    </subcellularLocation>
    <subcellularLocation>
        <location evidence="1">Endomembrane system</location>
        <topology evidence="1">Multi-pass membrane protein</topology>
    </subcellularLocation>
    <subcellularLocation>
        <location evidence="6">Membrane</location>
        <topology evidence="6">Multi-pass membrane protein</topology>
    </subcellularLocation>
</comment>
<gene>
    <name evidence="5" type="primary">nuoN</name>
    <name evidence="8" type="ORF">G1H10_17870</name>
</gene>
<feature type="transmembrane region" description="Helical" evidence="5">
    <location>
        <begin position="264"/>
        <end position="285"/>
    </location>
</feature>
<dbReference type="GO" id="GO:0005886">
    <property type="term" value="C:plasma membrane"/>
    <property type="evidence" value="ECO:0007669"/>
    <property type="project" value="UniProtKB-SubCell"/>
</dbReference>
<evidence type="ECO:0000259" key="7">
    <source>
        <dbReference type="Pfam" id="PF00361"/>
    </source>
</evidence>
<keyword evidence="3 5" id="KW-1133">Transmembrane helix</keyword>
<protein>
    <recommendedName>
        <fullName evidence="5">NADH-quinone oxidoreductase subunit N</fullName>
        <ecNumber evidence="5">7.1.1.-</ecNumber>
    </recommendedName>
    <alternativeName>
        <fullName evidence="5">NADH dehydrogenase I subunit N</fullName>
    </alternativeName>
    <alternativeName>
        <fullName evidence="5">NDH-1 subunit N</fullName>
    </alternativeName>
</protein>
<comment type="caution">
    <text evidence="8">The sequence shown here is derived from an EMBL/GenBank/DDBJ whole genome shotgun (WGS) entry which is preliminary data.</text>
</comment>
<dbReference type="GO" id="GO:0048038">
    <property type="term" value="F:quinone binding"/>
    <property type="evidence" value="ECO:0007669"/>
    <property type="project" value="UniProtKB-KW"/>
</dbReference>
<organism evidence="8 9">
    <name type="scientific">Phytoactinopolyspora halotolerans</name>
    <dbReference type="NCBI Taxonomy" id="1981512"/>
    <lineage>
        <taxon>Bacteria</taxon>
        <taxon>Bacillati</taxon>
        <taxon>Actinomycetota</taxon>
        <taxon>Actinomycetes</taxon>
        <taxon>Jiangellales</taxon>
        <taxon>Jiangellaceae</taxon>
        <taxon>Phytoactinopolyspora</taxon>
    </lineage>
</organism>
<evidence type="ECO:0000256" key="6">
    <source>
        <dbReference type="RuleBase" id="RU000320"/>
    </source>
</evidence>
<keyword evidence="5" id="KW-1278">Translocase</keyword>
<feature type="transmembrane region" description="Helical" evidence="5">
    <location>
        <begin position="360"/>
        <end position="383"/>
    </location>
</feature>
<dbReference type="Proteomes" id="UP000475214">
    <property type="component" value="Unassembled WGS sequence"/>
</dbReference>
<keyword evidence="9" id="KW-1185">Reference proteome</keyword>
<comment type="function">
    <text evidence="5">NDH-1 shuttles electrons from NADH, via FMN and iron-sulfur (Fe-S) centers, to quinones in the respiratory chain. The immediate electron acceptor for the enzyme in this species is believed to be a menaquinone. Couples the redox reaction to proton translocation (for every two electrons transferred, four hydrogen ions are translocated across the cytoplasmic membrane), and thus conserves the redox energy in a proton gradient.</text>
</comment>
<feature type="transmembrane region" description="Helical" evidence="5">
    <location>
        <begin position="127"/>
        <end position="144"/>
    </location>
</feature>
<dbReference type="EMBL" id="JAAGOA010000012">
    <property type="protein sequence ID" value="NEE02046.1"/>
    <property type="molecule type" value="Genomic_DNA"/>
</dbReference>
<dbReference type="GO" id="GO:0008137">
    <property type="term" value="F:NADH dehydrogenase (ubiquinone) activity"/>
    <property type="evidence" value="ECO:0007669"/>
    <property type="project" value="InterPro"/>
</dbReference>
<dbReference type="GO" id="GO:0042773">
    <property type="term" value="P:ATP synthesis coupled electron transport"/>
    <property type="evidence" value="ECO:0007669"/>
    <property type="project" value="InterPro"/>
</dbReference>
<evidence type="ECO:0000256" key="1">
    <source>
        <dbReference type="ARBA" id="ARBA00004127"/>
    </source>
</evidence>
<dbReference type="AlphaFoldDB" id="A0A6L9S9X8"/>
<comment type="catalytic activity">
    <reaction evidence="5">
        <text>a quinone + NADH + 5 H(+)(in) = a quinol + NAD(+) + 4 H(+)(out)</text>
        <dbReference type="Rhea" id="RHEA:57888"/>
        <dbReference type="ChEBI" id="CHEBI:15378"/>
        <dbReference type="ChEBI" id="CHEBI:24646"/>
        <dbReference type="ChEBI" id="CHEBI:57540"/>
        <dbReference type="ChEBI" id="CHEBI:57945"/>
        <dbReference type="ChEBI" id="CHEBI:132124"/>
    </reaction>
</comment>
<evidence type="ECO:0000256" key="3">
    <source>
        <dbReference type="ARBA" id="ARBA00022989"/>
    </source>
</evidence>
<keyword evidence="5" id="KW-0874">Quinone</keyword>
<proteinExistence type="inferred from homology"/>
<keyword evidence="5" id="KW-0520">NAD</keyword>
<evidence type="ECO:0000313" key="9">
    <source>
        <dbReference type="Proteomes" id="UP000475214"/>
    </source>
</evidence>
<dbReference type="InterPro" id="IPR010096">
    <property type="entry name" value="NADH-Q_OxRdtase_suN/2"/>
</dbReference>
<comment type="similarity">
    <text evidence="5">Belongs to the complex I subunit 2 family.</text>
</comment>
<dbReference type="GO" id="GO:0050136">
    <property type="term" value="F:NADH dehydrogenase (quinone) (non-electrogenic) activity"/>
    <property type="evidence" value="ECO:0007669"/>
    <property type="project" value="UniProtKB-UniRule"/>
</dbReference>
<evidence type="ECO:0000256" key="5">
    <source>
        <dbReference type="HAMAP-Rule" id="MF_00445"/>
    </source>
</evidence>
<feature type="transmembrane region" description="Helical" evidence="5">
    <location>
        <begin position="292"/>
        <end position="313"/>
    </location>
</feature>
<dbReference type="Pfam" id="PF00361">
    <property type="entry name" value="Proton_antipo_M"/>
    <property type="match status" value="1"/>
</dbReference>
<evidence type="ECO:0000256" key="2">
    <source>
        <dbReference type="ARBA" id="ARBA00022692"/>
    </source>
</evidence>
<evidence type="ECO:0000256" key="4">
    <source>
        <dbReference type="ARBA" id="ARBA00023136"/>
    </source>
</evidence>
<keyword evidence="5" id="KW-1003">Cell membrane</keyword>
<dbReference type="InterPro" id="IPR001750">
    <property type="entry name" value="ND/Mrp_TM"/>
</dbReference>
<dbReference type="GO" id="GO:0012505">
    <property type="term" value="C:endomembrane system"/>
    <property type="evidence" value="ECO:0007669"/>
    <property type="project" value="UniProtKB-SubCell"/>
</dbReference>
<feature type="transmembrane region" description="Helical" evidence="5">
    <location>
        <begin position="197"/>
        <end position="220"/>
    </location>
</feature>
<keyword evidence="5" id="KW-0813">Transport</keyword>
<evidence type="ECO:0000313" key="8">
    <source>
        <dbReference type="EMBL" id="NEE02046.1"/>
    </source>
</evidence>
<feature type="domain" description="NADH:quinone oxidoreductase/Mrp antiporter transmembrane" evidence="7">
    <location>
        <begin position="120"/>
        <end position="408"/>
    </location>
</feature>
<feature type="transmembrane region" description="Helical" evidence="5">
    <location>
        <begin position="232"/>
        <end position="252"/>
    </location>
</feature>
<keyword evidence="4 5" id="KW-0472">Membrane</keyword>
<dbReference type="EC" id="7.1.1.-" evidence="5"/>
<accession>A0A6L9S9X8</accession>
<feature type="transmembrane region" description="Helical" evidence="5">
    <location>
        <begin position="35"/>
        <end position="54"/>
    </location>
</feature>
<feature type="transmembrane region" description="Helical" evidence="5">
    <location>
        <begin position="74"/>
        <end position="94"/>
    </location>
</feature>
<feature type="transmembrane region" description="Helical" evidence="5">
    <location>
        <begin position="395"/>
        <end position="415"/>
    </location>
</feature>
<sequence length="480" mass="48373">MVDPLVLLPEFLLLAGALAALLLGLWTPRDRQRRAAVIAVVACVASAVATAGALPGGTETAFHHTWIVDGTTGVTRLVVAAALIAAVVLCRSAFAHHDRETEAYVLVLLAGIGAIALSASADLLVLLASYLLASIPLYALVGFAKDARGVEATLKYYLMSALVGVLMLLGAATLMLAAGQTRYDTLEASLPQAPTGVVALGALAVLAGMAFKAGAVPMHFWLPDAAAGASPAAAAVITTVPKVGALAAAFRLVDMPFADVDANVPVLVAAIAAASMTLGNLAAFGQTEVLRLLAYSSISQVGYVLMAVAVAARSDLADAGLAVYLAAYAVANVGAFAAAAVAPRARTISEWAASAARSRWLVLSLTVCLLSLVGTPPTGVFVGKLAVFTAAGDGGFGWLVVLAAVNTVASLFYYLRWIAPAFTQHTASAASSAADVTPADVTPANVTPAQSAPAAVVHVTAAGSVVLGVLSGLWLATTVG</sequence>
<feature type="transmembrane region" description="Helical" evidence="5">
    <location>
        <begin position="319"/>
        <end position="339"/>
    </location>
</feature>
<dbReference type="PANTHER" id="PTHR22773">
    <property type="entry name" value="NADH DEHYDROGENASE"/>
    <property type="match status" value="1"/>
</dbReference>
<keyword evidence="2 5" id="KW-0812">Transmembrane</keyword>
<feature type="transmembrane region" description="Helical" evidence="5">
    <location>
        <begin position="6"/>
        <end position="26"/>
    </location>
</feature>
<feature type="transmembrane region" description="Helical" evidence="5">
    <location>
        <begin position="103"/>
        <end position="121"/>
    </location>
</feature>
<reference evidence="8 9" key="1">
    <citation type="submission" date="2020-02" db="EMBL/GenBank/DDBJ databases">
        <authorList>
            <person name="Li X.-J."/>
            <person name="Han X.-M."/>
        </authorList>
    </citation>
    <scope>NUCLEOTIDE SEQUENCE [LARGE SCALE GENOMIC DNA]</scope>
    <source>
        <strain evidence="8 9">CCTCC AB 2017055</strain>
    </source>
</reference>
<dbReference type="HAMAP" id="MF_00445">
    <property type="entry name" value="NDH1_NuoN_1"/>
    <property type="match status" value="1"/>
</dbReference>
<comment type="subunit">
    <text evidence="5">NDH-1 is composed of 14 different subunits. Subunits NuoA, H, J, K, L, M, N constitute the membrane sector of the complex.</text>
</comment>
<feature type="transmembrane region" description="Helical" evidence="5">
    <location>
        <begin position="156"/>
        <end position="177"/>
    </location>
</feature>